<dbReference type="EMBL" id="BMFQ01000001">
    <property type="protein sequence ID" value="GGG41293.1"/>
    <property type="molecule type" value="Genomic_DNA"/>
</dbReference>
<dbReference type="PIRSF" id="PIRSF006268">
    <property type="entry name" value="ApbE"/>
    <property type="match status" value="1"/>
</dbReference>
<dbReference type="GO" id="GO:0005886">
    <property type="term" value="C:plasma membrane"/>
    <property type="evidence" value="ECO:0007669"/>
    <property type="project" value="UniProtKB-SubCell"/>
</dbReference>
<keyword evidence="6 10" id="KW-0274">FAD</keyword>
<evidence type="ECO:0000256" key="3">
    <source>
        <dbReference type="ARBA" id="ARBA00022630"/>
    </source>
</evidence>
<comment type="cofactor">
    <cofactor evidence="11">
        <name>Mg(2+)</name>
        <dbReference type="ChEBI" id="CHEBI:18420"/>
    </cofactor>
    <cofactor evidence="11">
        <name>Mn(2+)</name>
        <dbReference type="ChEBI" id="CHEBI:29035"/>
    </cofactor>
    <text evidence="11">Magnesium. Can also use manganese.</text>
</comment>
<keyword evidence="12" id="KW-0449">Lipoprotein</keyword>
<dbReference type="SUPFAM" id="SSF143631">
    <property type="entry name" value="ApbE-like"/>
    <property type="match status" value="1"/>
</dbReference>
<keyword evidence="7 10" id="KW-0460">Magnesium</keyword>
<keyword evidence="12" id="KW-0997">Cell inner membrane</keyword>
<reference evidence="13" key="2">
    <citation type="submission" date="2020-09" db="EMBL/GenBank/DDBJ databases">
        <authorList>
            <person name="Sun Q."/>
            <person name="Zhou Y."/>
        </authorList>
    </citation>
    <scope>NUCLEOTIDE SEQUENCE</scope>
    <source>
        <strain evidence="13">CGMCC 1.12751</strain>
    </source>
</reference>
<dbReference type="AlphaFoldDB" id="A0A917GEH6"/>
<evidence type="ECO:0000256" key="8">
    <source>
        <dbReference type="ARBA" id="ARBA00031306"/>
    </source>
</evidence>
<evidence type="ECO:0000256" key="7">
    <source>
        <dbReference type="ARBA" id="ARBA00022842"/>
    </source>
</evidence>
<dbReference type="InterPro" id="IPR003374">
    <property type="entry name" value="ApbE-like_sf"/>
</dbReference>
<name>A0A917GEH6_9FLAO</name>
<keyword evidence="4 10" id="KW-0808">Transferase</keyword>
<keyword evidence="14" id="KW-1185">Reference proteome</keyword>
<evidence type="ECO:0000313" key="14">
    <source>
        <dbReference type="Proteomes" id="UP000625976"/>
    </source>
</evidence>
<feature type="binding site" evidence="11">
    <location>
        <position position="178"/>
    </location>
    <ligand>
        <name>Mg(2+)</name>
        <dbReference type="ChEBI" id="CHEBI:18420"/>
    </ligand>
</feature>
<evidence type="ECO:0000256" key="9">
    <source>
        <dbReference type="ARBA" id="ARBA00048540"/>
    </source>
</evidence>
<keyword evidence="3 10" id="KW-0285">Flavoprotein</keyword>
<evidence type="ECO:0000256" key="4">
    <source>
        <dbReference type="ARBA" id="ARBA00022679"/>
    </source>
</evidence>
<evidence type="ECO:0000256" key="1">
    <source>
        <dbReference type="ARBA" id="ARBA00011955"/>
    </source>
</evidence>
<dbReference type="PROSITE" id="PS51257">
    <property type="entry name" value="PROKAR_LIPOPROTEIN"/>
    <property type="match status" value="1"/>
</dbReference>
<evidence type="ECO:0000256" key="12">
    <source>
        <dbReference type="RuleBase" id="RU363002"/>
    </source>
</evidence>
<dbReference type="EC" id="2.7.1.180" evidence="1 10"/>
<dbReference type="PANTHER" id="PTHR30040:SF2">
    <property type="entry name" value="FAD:PROTEIN FMN TRANSFERASE"/>
    <property type="match status" value="1"/>
</dbReference>
<evidence type="ECO:0000256" key="2">
    <source>
        <dbReference type="ARBA" id="ARBA00016337"/>
    </source>
</evidence>
<sequence length="343" mass="38755">MKDKRKKNVCHFEFSEKSQYFTLLILVFFLFFSCEQEPKNTKLSGEVFGTGFSVIYDSEINYQKQFDSLFHVINLSMSTYQPDSDISKINRNLAFNIDSHFVTVFDASKDIYKETQGVFDPTIGAVVNAWDFGPEGKIESLDNLKIDSLMLSVGLDKLSRTNLTIQKQNPNTFIDFNAIAKGYGVDVIGLFLESKNIHNYLVEIGGEIRARGKNIEKKSAWKVGVEEPHFDGTQSILKAISLHDEAMATSGTYRKYKTDENGNKYSHIIDTKTGYPSKTNLLSISVLAKDCMTADAYATAFKAMGVETVKEFLKTHPELKVFLIYENENNEFETVSLNGFPES</sequence>
<keyword evidence="12" id="KW-0472">Membrane</keyword>
<evidence type="ECO:0000256" key="10">
    <source>
        <dbReference type="PIRNR" id="PIRNR006268"/>
    </source>
</evidence>
<comment type="function">
    <text evidence="12">Flavin transferase that catalyzes the transfer of the FMN moiety of FAD and its covalent binding to the hydroxyl group of a threonine residue in a target flavoprotein.</text>
</comment>
<dbReference type="InterPro" id="IPR024932">
    <property type="entry name" value="ApbE"/>
</dbReference>
<dbReference type="Gene3D" id="3.10.520.10">
    <property type="entry name" value="ApbE-like domains"/>
    <property type="match status" value="1"/>
</dbReference>
<comment type="similarity">
    <text evidence="10 12">Belongs to the ApbE family.</text>
</comment>
<reference evidence="13" key="1">
    <citation type="journal article" date="2014" name="Int. J. Syst. Evol. Microbiol.">
        <title>Complete genome sequence of Corynebacterium casei LMG S-19264T (=DSM 44701T), isolated from a smear-ripened cheese.</title>
        <authorList>
            <consortium name="US DOE Joint Genome Institute (JGI-PGF)"/>
            <person name="Walter F."/>
            <person name="Albersmeier A."/>
            <person name="Kalinowski J."/>
            <person name="Ruckert C."/>
        </authorList>
    </citation>
    <scope>NUCLEOTIDE SEQUENCE</scope>
    <source>
        <strain evidence="13">CGMCC 1.12751</strain>
    </source>
</reference>
<comment type="subcellular location">
    <subcellularLocation>
        <location evidence="12">Cell inner membrane</location>
        <topology evidence="12">Lipid-anchor</topology>
        <orientation evidence="12">Periplasmic side</orientation>
    </subcellularLocation>
</comment>
<dbReference type="PANTHER" id="PTHR30040">
    <property type="entry name" value="THIAMINE BIOSYNTHESIS LIPOPROTEIN APBE"/>
    <property type="match status" value="1"/>
</dbReference>
<protein>
    <recommendedName>
        <fullName evidence="2 10">FAD:protein FMN transferase</fullName>
        <ecNumber evidence="1 10">2.7.1.180</ecNumber>
    </recommendedName>
    <alternativeName>
        <fullName evidence="8 10">Flavin transferase</fullName>
    </alternativeName>
</protein>
<dbReference type="GO" id="GO:0046872">
    <property type="term" value="F:metal ion binding"/>
    <property type="evidence" value="ECO:0007669"/>
    <property type="project" value="UniProtKB-UniRule"/>
</dbReference>
<dbReference type="Pfam" id="PF02424">
    <property type="entry name" value="ApbE"/>
    <property type="match status" value="1"/>
</dbReference>
<gene>
    <name evidence="13" type="ORF">GCM10010976_11140</name>
</gene>
<evidence type="ECO:0000256" key="6">
    <source>
        <dbReference type="ARBA" id="ARBA00022827"/>
    </source>
</evidence>
<dbReference type="GO" id="GO:0016740">
    <property type="term" value="F:transferase activity"/>
    <property type="evidence" value="ECO:0007669"/>
    <property type="project" value="UniProtKB-UniRule"/>
</dbReference>
<dbReference type="Proteomes" id="UP000625976">
    <property type="component" value="Unassembled WGS sequence"/>
</dbReference>
<evidence type="ECO:0000256" key="5">
    <source>
        <dbReference type="ARBA" id="ARBA00022723"/>
    </source>
</evidence>
<feature type="binding site" evidence="11">
    <location>
        <position position="299"/>
    </location>
    <ligand>
        <name>Mg(2+)</name>
        <dbReference type="ChEBI" id="CHEBI:18420"/>
    </ligand>
</feature>
<comment type="caution">
    <text evidence="13">The sequence shown here is derived from an EMBL/GenBank/DDBJ whole genome shotgun (WGS) entry which is preliminary data.</text>
</comment>
<keyword evidence="12" id="KW-1003">Cell membrane</keyword>
<proteinExistence type="inferred from homology"/>
<organism evidence="13 14">
    <name type="scientific">Bizionia arctica</name>
    <dbReference type="NCBI Taxonomy" id="1495645"/>
    <lineage>
        <taxon>Bacteria</taxon>
        <taxon>Pseudomonadati</taxon>
        <taxon>Bacteroidota</taxon>
        <taxon>Flavobacteriia</taxon>
        <taxon>Flavobacteriales</taxon>
        <taxon>Flavobacteriaceae</taxon>
        <taxon>Bizionia</taxon>
    </lineage>
</organism>
<accession>A0A917GEH6</accession>
<dbReference type="RefSeq" id="WP_188462644.1">
    <property type="nucleotide sequence ID" value="NZ_BMFQ01000001.1"/>
</dbReference>
<keyword evidence="5 10" id="KW-0479">Metal-binding</keyword>
<evidence type="ECO:0000256" key="11">
    <source>
        <dbReference type="PIRSR" id="PIRSR006268-2"/>
    </source>
</evidence>
<feature type="binding site" evidence="11">
    <location>
        <position position="295"/>
    </location>
    <ligand>
        <name>Mg(2+)</name>
        <dbReference type="ChEBI" id="CHEBI:18420"/>
    </ligand>
</feature>
<evidence type="ECO:0000313" key="13">
    <source>
        <dbReference type="EMBL" id="GGG41293.1"/>
    </source>
</evidence>
<comment type="catalytic activity">
    <reaction evidence="9 10 12">
        <text>L-threonyl-[protein] + FAD = FMN-L-threonyl-[protein] + AMP + H(+)</text>
        <dbReference type="Rhea" id="RHEA:36847"/>
        <dbReference type="Rhea" id="RHEA-COMP:11060"/>
        <dbReference type="Rhea" id="RHEA-COMP:11061"/>
        <dbReference type="ChEBI" id="CHEBI:15378"/>
        <dbReference type="ChEBI" id="CHEBI:30013"/>
        <dbReference type="ChEBI" id="CHEBI:57692"/>
        <dbReference type="ChEBI" id="CHEBI:74257"/>
        <dbReference type="ChEBI" id="CHEBI:456215"/>
        <dbReference type="EC" id="2.7.1.180"/>
    </reaction>
</comment>